<reference evidence="3" key="1">
    <citation type="submission" date="2019-03" db="EMBL/GenBank/DDBJ databases">
        <title>Lake Tanganyika Metagenome-Assembled Genomes (MAGs).</title>
        <authorList>
            <person name="Tran P."/>
        </authorList>
    </citation>
    <scope>NUCLEOTIDE SEQUENCE</scope>
    <source>
        <strain evidence="3">M_DeepCast_50m_m2_156</strain>
    </source>
</reference>
<feature type="transmembrane region" description="Helical" evidence="1">
    <location>
        <begin position="93"/>
        <end position="114"/>
    </location>
</feature>
<dbReference type="EMBL" id="VGJJ01000035">
    <property type="protein sequence ID" value="MBM3282480.1"/>
    <property type="molecule type" value="Genomic_DNA"/>
</dbReference>
<keyword evidence="1" id="KW-0812">Transmembrane</keyword>
<dbReference type="InterPro" id="IPR012429">
    <property type="entry name" value="HGSNAT_cat"/>
</dbReference>
<feature type="transmembrane region" description="Helical" evidence="1">
    <location>
        <begin position="52"/>
        <end position="72"/>
    </location>
</feature>
<feature type="transmembrane region" description="Helical" evidence="1">
    <location>
        <begin position="146"/>
        <end position="163"/>
    </location>
</feature>
<accession>A0A8T4C926</accession>
<organism evidence="3 4">
    <name type="scientific">Candidatus Iainarchaeum sp</name>
    <dbReference type="NCBI Taxonomy" id="3101447"/>
    <lineage>
        <taxon>Archaea</taxon>
        <taxon>Candidatus Iainarchaeota</taxon>
        <taxon>Candidatus Iainarchaeia</taxon>
        <taxon>Candidatus Iainarchaeales</taxon>
        <taxon>Candidatus Iainarchaeaceae</taxon>
        <taxon>Candidatus Iainarchaeum</taxon>
    </lineage>
</organism>
<proteinExistence type="predicted"/>
<feature type="transmembrane region" description="Helical" evidence="1">
    <location>
        <begin position="183"/>
        <end position="204"/>
    </location>
</feature>
<name>A0A8T4C926_9ARCH</name>
<protein>
    <submittedName>
        <fullName evidence="3">DUF1624 domain-containing protein</fullName>
    </submittedName>
</protein>
<gene>
    <name evidence="3" type="ORF">FJY86_04045</name>
</gene>
<dbReference type="Pfam" id="PF07786">
    <property type="entry name" value="HGSNAT_cat"/>
    <property type="match status" value="1"/>
</dbReference>
<evidence type="ECO:0000259" key="2">
    <source>
        <dbReference type="Pfam" id="PF07786"/>
    </source>
</evidence>
<evidence type="ECO:0000313" key="3">
    <source>
        <dbReference type="EMBL" id="MBM3282480.1"/>
    </source>
</evidence>
<dbReference type="AlphaFoldDB" id="A0A8T4C926"/>
<evidence type="ECO:0000313" key="4">
    <source>
        <dbReference type="Proteomes" id="UP000774699"/>
    </source>
</evidence>
<feature type="transmembrane region" description="Helical" evidence="1">
    <location>
        <begin position="233"/>
        <end position="254"/>
    </location>
</feature>
<keyword evidence="1" id="KW-0472">Membrane</keyword>
<dbReference type="Proteomes" id="UP000774699">
    <property type="component" value="Unassembled WGS sequence"/>
</dbReference>
<comment type="caution">
    <text evidence="3">The sequence shown here is derived from an EMBL/GenBank/DDBJ whole genome shotgun (WGS) entry which is preliminary data.</text>
</comment>
<feature type="transmembrane region" description="Helical" evidence="1">
    <location>
        <begin position="120"/>
        <end position="139"/>
    </location>
</feature>
<keyword evidence="1" id="KW-1133">Transmembrane helix</keyword>
<feature type="domain" description="Heparan-alpha-glucosaminide N-acetyltransferase catalytic" evidence="2">
    <location>
        <begin position="13"/>
        <end position="241"/>
    </location>
</feature>
<feature type="transmembrane region" description="Helical" evidence="1">
    <location>
        <begin position="20"/>
        <end position="40"/>
    </location>
</feature>
<evidence type="ECO:0000256" key="1">
    <source>
        <dbReference type="SAM" id="Phobius"/>
    </source>
</evidence>
<sequence length="256" mass="29759">MLFNPLCYCMRERYWEIDFLRGVAVVGMIIFHAAFDYAFFASSENVNVYAGTWFWLARAVAALFILLAGISWTLHTHRKHASIRVREQEWRVYVRRGLGLIVGGLLISLLSYIFFPAYAIWFGILHFLGFSYILGLFFLHRPRGARIAGIFIVFLGILFSTILHEQLPYWPIMLPVFFPTFDYFPLFPWFGVFLVGIGAGHYFYPRGERKIMIPAWENHSVVSVFSRMGKNSLFIYFIHQPILIGIILGMKVLLHV</sequence>